<evidence type="ECO:0000313" key="2">
    <source>
        <dbReference type="Proteomes" id="UP001056120"/>
    </source>
</evidence>
<proteinExistence type="predicted"/>
<dbReference type="EMBL" id="CM042024">
    <property type="protein sequence ID" value="KAI3810725.1"/>
    <property type="molecule type" value="Genomic_DNA"/>
</dbReference>
<name>A0ACB9ITL9_9ASTR</name>
<sequence>MPLHLGMKPTPLERAYVVETASGEQIRITELYANCKMTLGNENSVIELVPMSMSKYDVIIGMDWLNQCHAQIDCDQRTVRICRPNGESIVFIVYTLDSKPERKIAEIPVVCDHPDVFPEKLLGLPPDRKIEFRINLILGAKPVARAPYRLAPFELKELMKEIQDLLDRGFIRPSTSPWGTPILFIKKKDGIMRMCIDYLELNKLTVMNKYPLPRIDDLFDQLQGAKYSSKIDLRSGYHQLKVQEEDVPKTVFRTRYRHYEFLVMIIQDFSKITTPLTTLTQKAVNFEWIQKQEEAFKTLKHKLSSASILALPEGNDDFVIYCDASRIGLGCALMQREKVIAYASRQLKIHEKSYTTHDLELGGIVFALKIWRHYLYDALCQKERIKPINIKALRLDIKINWMDQIKETQTQALQEDNIKKERMVAQYIEKCLTCLQVKIEHQKLAGQLQQLEIPMWKWDRITMDFVTKLPRTQKGHDAIWVVVDRLTKSAHFIPISENYSMDKLARLYINEIVSRHGIPLSIISDRDSLFTSRFWTSFQKELGTRINMSTVYHPQTDGQSERTIQTLEDMLRAYAIEFRGSWDNHLPLIEFSYNNSYHSSIKAAPFEALYGRKCTTPICWTDVGDSQLSRPEILQETTDKIVHIRRRLKAAQDRKKIYAERRRRPLEFQLGDYVMLKISHWKGVVLAYNFELDEALQGIHNTFHVSCLRKCLADPDQAISIDDVHIDDKMQFTEQPVKILGT</sequence>
<gene>
    <name evidence="1" type="ORF">L1987_20347</name>
</gene>
<keyword evidence="2" id="KW-1185">Reference proteome</keyword>
<dbReference type="Proteomes" id="UP001056120">
    <property type="component" value="Linkage Group LG07"/>
</dbReference>
<accession>A0ACB9ITL9</accession>
<evidence type="ECO:0000313" key="1">
    <source>
        <dbReference type="EMBL" id="KAI3810725.1"/>
    </source>
</evidence>
<reference evidence="2" key="1">
    <citation type="journal article" date="2022" name="Mol. Ecol. Resour.">
        <title>The genomes of chicory, endive, great burdock and yacon provide insights into Asteraceae palaeo-polyploidization history and plant inulin production.</title>
        <authorList>
            <person name="Fan W."/>
            <person name="Wang S."/>
            <person name="Wang H."/>
            <person name="Wang A."/>
            <person name="Jiang F."/>
            <person name="Liu H."/>
            <person name="Zhao H."/>
            <person name="Xu D."/>
            <person name="Zhang Y."/>
        </authorList>
    </citation>
    <scope>NUCLEOTIDE SEQUENCE [LARGE SCALE GENOMIC DNA]</scope>
    <source>
        <strain evidence="2">cv. Yunnan</strain>
    </source>
</reference>
<comment type="caution">
    <text evidence="1">The sequence shown here is derived from an EMBL/GenBank/DDBJ whole genome shotgun (WGS) entry which is preliminary data.</text>
</comment>
<reference evidence="1 2" key="2">
    <citation type="journal article" date="2022" name="Mol. Ecol. Resour.">
        <title>The genomes of chicory, endive, great burdock and yacon provide insights into Asteraceae paleo-polyploidization history and plant inulin production.</title>
        <authorList>
            <person name="Fan W."/>
            <person name="Wang S."/>
            <person name="Wang H."/>
            <person name="Wang A."/>
            <person name="Jiang F."/>
            <person name="Liu H."/>
            <person name="Zhao H."/>
            <person name="Xu D."/>
            <person name="Zhang Y."/>
        </authorList>
    </citation>
    <scope>NUCLEOTIDE SEQUENCE [LARGE SCALE GENOMIC DNA]</scope>
    <source>
        <strain evidence="2">cv. Yunnan</strain>
        <tissue evidence="1">Leaves</tissue>
    </source>
</reference>
<organism evidence="1 2">
    <name type="scientific">Smallanthus sonchifolius</name>
    <dbReference type="NCBI Taxonomy" id="185202"/>
    <lineage>
        <taxon>Eukaryota</taxon>
        <taxon>Viridiplantae</taxon>
        <taxon>Streptophyta</taxon>
        <taxon>Embryophyta</taxon>
        <taxon>Tracheophyta</taxon>
        <taxon>Spermatophyta</taxon>
        <taxon>Magnoliopsida</taxon>
        <taxon>eudicotyledons</taxon>
        <taxon>Gunneridae</taxon>
        <taxon>Pentapetalae</taxon>
        <taxon>asterids</taxon>
        <taxon>campanulids</taxon>
        <taxon>Asterales</taxon>
        <taxon>Asteraceae</taxon>
        <taxon>Asteroideae</taxon>
        <taxon>Heliantheae alliance</taxon>
        <taxon>Millerieae</taxon>
        <taxon>Smallanthus</taxon>
    </lineage>
</organism>
<protein>
    <submittedName>
        <fullName evidence="1">Uncharacterized protein</fullName>
    </submittedName>
</protein>